<evidence type="ECO:0000313" key="1">
    <source>
        <dbReference type="EMBL" id="APL95519.1"/>
    </source>
</evidence>
<evidence type="ECO:0000313" key="2">
    <source>
        <dbReference type="Proteomes" id="UP000004550"/>
    </source>
</evidence>
<gene>
    <name evidence="1" type="ORF">SIDU_13915</name>
</gene>
<dbReference type="EMBL" id="CP013070">
    <property type="protein sequence ID" value="APL95519.1"/>
    <property type="molecule type" value="Genomic_DNA"/>
</dbReference>
<dbReference type="RefSeq" id="WP_007682371.1">
    <property type="nucleotide sequence ID" value="NZ_CP013070.1"/>
</dbReference>
<protein>
    <submittedName>
        <fullName evidence="1">Uncharacterized protein</fullName>
    </submittedName>
</protein>
<dbReference type="Proteomes" id="UP000004550">
    <property type="component" value="Chromosome"/>
</dbReference>
<name>A0A1L5BRN3_SPHIB</name>
<sequence length="122" mass="13980">MKWWRCELIDQTEAVKLTLDVLLDASDHVVAPFRYYGEWESLDSAETYPLVFLRDGHAVDLGEGWKPDRYNHMELHGARLLAGDEILYYDSPTPKGEPWVFIVRETIDLVERARRAATSGGA</sequence>
<reference evidence="1 2" key="1">
    <citation type="journal article" date="2012" name="J. Bacteriol.">
        <title>Genome sequence of Sphingobium indicum B90A, a hexachlorocyclohexane-degrading bacterium.</title>
        <authorList>
            <person name="Anand S."/>
            <person name="Sangwan N."/>
            <person name="Lata P."/>
            <person name="Kaur J."/>
            <person name="Dua A."/>
            <person name="Singh A.K."/>
            <person name="Verma M."/>
            <person name="Kaur J."/>
            <person name="Khurana J.P."/>
            <person name="Khurana P."/>
            <person name="Mathur S."/>
            <person name="Lal R."/>
        </authorList>
    </citation>
    <scope>NUCLEOTIDE SEQUENCE [LARGE SCALE GENOMIC DNA]</scope>
    <source>
        <strain evidence="2">DSM 16412 / CCM 7286 / MTCC 6364 / B90A</strain>
    </source>
</reference>
<dbReference type="KEGG" id="sinb:SIDU_13915"/>
<organism evidence="1 2">
    <name type="scientific">Sphingobium indicum (strain DSM 16412 / CCM 7286 / MTCC 6364 / B90A)</name>
    <dbReference type="NCBI Taxonomy" id="861109"/>
    <lineage>
        <taxon>Bacteria</taxon>
        <taxon>Pseudomonadati</taxon>
        <taxon>Pseudomonadota</taxon>
        <taxon>Alphaproteobacteria</taxon>
        <taxon>Sphingomonadales</taxon>
        <taxon>Sphingomonadaceae</taxon>
        <taxon>Sphingobium</taxon>
    </lineage>
</organism>
<proteinExistence type="predicted"/>
<dbReference type="AlphaFoldDB" id="A0A1L5BRN3"/>
<accession>A0A1L5BRN3</accession>